<evidence type="ECO:0000313" key="2">
    <source>
        <dbReference type="EMBL" id="RSU05549.1"/>
    </source>
</evidence>
<keyword evidence="3" id="KW-1185">Reference proteome</keyword>
<dbReference type="OrthoDB" id="2199696at2"/>
<dbReference type="Pfam" id="PF17118">
    <property type="entry name" value="DUF5105"/>
    <property type="match status" value="1"/>
</dbReference>
<dbReference type="InterPro" id="IPR031343">
    <property type="entry name" value="DUF5105"/>
</dbReference>
<gene>
    <name evidence="2" type="ORF">CBF32_00710</name>
</gene>
<organism evidence="2 3">
    <name type="scientific">Vagococcus fluvialis</name>
    <dbReference type="NCBI Taxonomy" id="2738"/>
    <lineage>
        <taxon>Bacteria</taxon>
        <taxon>Bacillati</taxon>
        <taxon>Bacillota</taxon>
        <taxon>Bacilli</taxon>
        <taxon>Lactobacillales</taxon>
        <taxon>Enterococcaceae</taxon>
        <taxon>Vagococcus</taxon>
    </lineage>
</organism>
<dbReference type="RefSeq" id="WP_114288841.1">
    <property type="nucleotide sequence ID" value="NZ_CP122523.1"/>
</dbReference>
<feature type="domain" description="DUF5105" evidence="1">
    <location>
        <begin position="22"/>
        <end position="208"/>
    </location>
</feature>
<reference evidence="2 3" key="1">
    <citation type="submission" date="2017-05" db="EMBL/GenBank/DDBJ databases">
        <title>Vagococcus spp. assemblies.</title>
        <authorList>
            <person name="Gulvik C.A."/>
        </authorList>
    </citation>
    <scope>NUCLEOTIDE SEQUENCE [LARGE SCALE GENOMIC DNA]</scope>
    <source>
        <strain evidence="2 3">NCFB 2497</strain>
    </source>
</reference>
<dbReference type="Proteomes" id="UP000288197">
    <property type="component" value="Unassembled WGS sequence"/>
</dbReference>
<dbReference type="EMBL" id="NGJX01000001">
    <property type="protein sequence ID" value="RSU05549.1"/>
    <property type="molecule type" value="Genomic_DNA"/>
</dbReference>
<dbReference type="GeneID" id="63145569"/>
<dbReference type="AlphaFoldDB" id="A0A369B0F9"/>
<evidence type="ECO:0000313" key="3">
    <source>
        <dbReference type="Proteomes" id="UP000288197"/>
    </source>
</evidence>
<name>A0A369B0F9_9ENTE</name>
<dbReference type="PROSITE" id="PS51257">
    <property type="entry name" value="PROKAR_LIPOPROTEIN"/>
    <property type="match status" value="1"/>
</dbReference>
<sequence>MKKKIYIIVSAVLLVITLTGCFKKNMEADEVGSLFVEHFIFQKKEAEFKENFVDGELLSKQLLLMTSTFEDTFSNVFDSVATNFSPEEKNQLSTGLMKSVREHSHYKVKTEKIDKNRIQVAYTIHGLDYSDLVEKTLESIFKELMKNPEYSDESGKKGLLQAFDQSLESAKPVEKSVEVSLVFEKNKKKWELSKNQDNELEELLFSFISGTNDKVQYEKDMNQMLERAIKNASNSL</sequence>
<protein>
    <recommendedName>
        <fullName evidence="1">DUF5105 domain-containing protein</fullName>
    </recommendedName>
</protein>
<accession>A0A369B0F9</accession>
<proteinExistence type="predicted"/>
<evidence type="ECO:0000259" key="1">
    <source>
        <dbReference type="Pfam" id="PF17118"/>
    </source>
</evidence>
<comment type="caution">
    <text evidence="2">The sequence shown here is derived from an EMBL/GenBank/DDBJ whole genome shotgun (WGS) entry which is preliminary data.</text>
</comment>